<dbReference type="InterPro" id="IPR042287">
    <property type="entry name" value="FhaA_N_sf"/>
</dbReference>
<dbReference type="InterPro" id="IPR050923">
    <property type="entry name" value="Cell_Proc_Reg/RNA_Proc"/>
</dbReference>
<dbReference type="Pfam" id="PF00498">
    <property type="entry name" value="FHA"/>
    <property type="match status" value="1"/>
</dbReference>
<proteinExistence type="predicted"/>
<dbReference type="EMBL" id="CADCVB010000003">
    <property type="protein sequence ID" value="CAA9405692.1"/>
    <property type="molecule type" value="Genomic_DNA"/>
</dbReference>
<evidence type="ECO:0000259" key="3">
    <source>
        <dbReference type="PROSITE" id="PS50006"/>
    </source>
</evidence>
<keyword evidence="1" id="KW-0597">Phosphoprotein</keyword>
<name>A0A6J4PAR0_9ACTN</name>
<feature type="region of interest" description="Disordered" evidence="2">
    <location>
        <begin position="120"/>
        <end position="139"/>
    </location>
</feature>
<dbReference type="AlphaFoldDB" id="A0A6J4PAR0"/>
<evidence type="ECO:0000256" key="2">
    <source>
        <dbReference type="SAM" id="MobiDB-lite"/>
    </source>
</evidence>
<evidence type="ECO:0000313" key="4">
    <source>
        <dbReference type="EMBL" id="CAA9405692.1"/>
    </source>
</evidence>
<dbReference type="SUPFAM" id="SSF49879">
    <property type="entry name" value="SMAD/FHA domain"/>
    <property type="match status" value="1"/>
</dbReference>
<reference evidence="4" key="1">
    <citation type="submission" date="2020-02" db="EMBL/GenBank/DDBJ databases">
        <authorList>
            <person name="Meier V. D."/>
        </authorList>
    </citation>
    <scope>NUCLEOTIDE SEQUENCE</scope>
    <source>
        <strain evidence="4">AVDCRST_MAG78</strain>
    </source>
</reference>
<dbReference type="Pfam" id="PF12401">
    <property type="entry name" value="FhaA_N"/>
    <property type="match status" value="1"/>
</dbReference>
<accession>A0A6J4PAR0</accession>
<dbReference type="PROSITE" id="PS50006">
    <property type="entry name" value="FHA_DOMAIN"/>
    <property type="match status" value="1"/>
</dbReference>
<dbReference type="InterPro" id="IPR022128">
    <property type="entry name" value="FhaA_N"/>
</dbReference>
<dbReference type="InterPro" id="IPR008984">
    <property type="entry name" value="SMAD_FHA_dom_sf"/>
</dbReference>
<gene>
    <name evidence="4" type="ORF">AVDCRST_MAG78-21</name>
</gene>
<dbReference type="SMART" id="SM00240">
    <property type="entry name" value="FHA"/>
    <property type="match status" value="1"/>
</dbReference>
<feature type="region of interest" description="Disordered" evidence="2">
    <location>
        <begin position="265"/>
        <end position="294"/>
    </location>
</feature>
<feature type="domain" description="FHA" evidence="3">
    <location>
        <begin position="195"/>
        <end position="244"/>
    </location>
</feature>
<dbReference type="CDD" id="cd00060">
    <property type="entry name" value="FHA"/>
    <property type="match status" value="1"/>
</dbReference>
<sequence>MGFLRSVEKRMESLVEGVFGRAFRKQVHPVEIAKGLTKQMDENRMVSVSRTYAPNDFTIHLSKPDSESIQAYQSALRDELIQYASTHARSKSYHLMTPPRVRFVTEESLRFGEFGVTAKLTGGSGPRAEGAPEDTSGQTRIFRTEKTGGGEDQGEDQGTSAISAEEAKRHGLARETVELVLESGGSHPLEGRGPWSVGRSEENEIVIQDPNVSRRHARLLRSENGFVVEDLGSTNGTLLDGAPIDRERIENGDELTFGGINARFVRRMGGPSSSAQHGQDSDDPAPRKKGSGRR</sequence>
<dbReference type="InterPro" id="IPR000253">
    <property type="entry name" value="FHA_dom"/>
</dbReference>
<organism evidence="4">
    <name type="scientific">uncultured Rubrobacteraceae bacterium</name>
    <dbReference type="NCBI Taxonomy" id="349277"/>
    <lineage>
        <taxon>Bacteria</taxon>
        <taxon>Bacillati</taxon>
        <taxon>Actinomycetota</taxon>
        <taxon>Rubrobacteria</taxon>
        <taxon>Rubrobacterales</taxon>
        <taxon>Rubrobacteraceae</taxon>
        <taxon>environmental samples</taxon>
    </lineage>
</organism>
<protein>
    <recommendedName>
        <fullName evidence="3">FHA domain-containing protein</fullName>
    </recommendedName>
</protein>
<dbReference type="Gene3D" id="2.60.200.20">
    <property type="match status" value="1"/>
</dbReference>
<evidence type="ECO:0000256" key="1">
    <source>
        <dbReference type="ARBA" id="ARBA00022553"/>
    </source>
</evidence>
<dbReference type="PANTHER" id="PTHR23308">
    <property type="entry name" value="NUCLEAR INHIBITOR OF PROTEIN PHOSPHATASE-1"/>
    <property type="match status" value="1"/>
</dbReference>
<dbReference type="Gene3D" id="3.30.2320.60">
    <property type="entry name" value="FhaA, phosphopeptide-binding domain (DUF3662)"/>
    <property type="match status" value="1"/>
</dbReference>